<reference evidence="3" key="1">
    <citation type="submission" date="2016-10" db="EMBL/GenBank/DDBJ databases">
        <authorList>
            <person name="Varghese N."/>
            <person name="Submissions S."/>
        </authorList>
    </citation>
    <scope>NUCLEOTIDE SEQUENCE [LARGE SCALE GENOMIC DNA]</scope>
    <source>
        <strain evidence="3">JCM 14963</strain>
    </source>
</reference>
<evidence type="ECO:0000313" key="3">
    <source>
        <dbReference type="Proteomes" id="UP000243413"/>
    </source>
</evidence>
<name>A0A1H1RNW5_9GAMM</name>
<dbReference type="PANTHER" id="PTHR33525:SF3">
    <property type="entry name" value="RIBONUCLEASE Y"/>
    <property type="match status" value="1"/>
</dbReference>
<dbReference type="SUPFAM" id="SSF55781">
    <property type="entry name" value="GAF domain-like"/>
    <property type="match status" value="1"/>
</dbReference>
<evidence type="ECO:0000313" key="2">
    <source>
        <dbReference type="EMBL" id="SDS37236.1"/>
    </source>
</evidence>
<dbReference type="InterPro" id="IPR013976">
    <property type="entry name" value="HDOD"/>
</dbReference>
<dbReference type="STRING" id="472181.SAMN05216271_1776"/>
<dbReference type="SUPFAM" id="SSF109604">
    <property type="entry name" value="HD-domain/PDEase-like"/>
    <property type="match status" value="1"/>
</dbReference>
<accession>A0A1H1RNW5</accession>
<proteinExistence type="predicted"/>
<sequence>MQVASVNNKTHGLRPWIDELNEAELPAMAVVVHDLLRLSQSTTASVRQLAEVLLRDASLTSKVLRVSNSVYCNPGREVVRTISRAVVVVGFDQVRMIGLSVSLLDGLLKDSPREQLQSLLARSFHGAVQARNLAQHISQQQKEEVFIATLLLNLGELAFWSHGGKPADELAGALVDAQVDREKLVKRMLGTGFDQLTLGLLKSWNMGEIGQLVQASQIARGPAAMAVALGAELADAVAADGWASPAVQALIEPVGSLTGLPPEEAWRQMLSSGEEAVRIAGTCANSDLKAWIPRTDDLPLDLSDLLQMEHAAPAAVTEPVVPVEQIDRAPLLQPDLELLKLSLQNLRLMARTPVDVDSALTSVMQALHRGAGFERVMLAVLADRQSCFKARKVAGKGSQGWLEGFSLPHDPASMAAFSRALKQRRMRYIGPAELAEEPLSDAHRAQLGEGAFAVAPVLAGEHPVGVLYVDMQLSGRQASDTQLSVLGKVAELAGLALRRLSQG</sequence>
<dbReference type="SMART" id="SM00065">
    <property type="entry name" value="GAF"/>
    <property type="match status" value="1"/>
</dbReference>
<evidence type="ECO:0000259" key="1">
    <source>
        <dbReference type="PROSITE" id="PS51833"/>
    </source>
</evidence>
<dbReference type="PROSITE" id="PS51833">
    <property type="entry name" value="HDOD"/>
    <property type="match status" value="1"/>
</dbReference>
<organism evidence="2 3">
    <name type="scientific">Halopseudomonas sabulinigri</name>
    <dbReference type="NCBI Taxonomy" id="472181"/>
    <lineage>
        <taxon>Bacteria</taxon>
        <taxon>Pseudomonadati</taxon>
        <taxon>Pseudomonadota</taxon>
        <taxon>Gammaproteobacteria</taxon>
        <taxon>Pseudomonadales</taxon>
        <taxon>Pseudomonadaceae</taxon>
        <taxon>Halopseudomonas</taxon>
    </lineage>
</organism>
<gene>
    <name evidence="2" type="ORF">SAMN05216271_1776</name>
</gene>
<dbReference type="Pfam" id="PF01590">
    <property type="entry name" value="GAF"/>
    <property type="match status" value="1"/>
</dbReference>
<dbReference type="InterPro" id="IPR003018">
    <property type="entry name" value="GAF"/>
</dbReference>
<dbReference type="Gene3D" id="3.30.450.40">
    <property type="match status" value="1"/>
</dbReference>
<dbReference type="InterPro" id="IPR029016">
    <property type="entry name" value="GAF-like_dom_sf"/>
</dbReference>
<dbReference type="Gene3D" id="1.10.3210.10">
    <property type="entry name" value="Hypothetical protein af1432"/>
    <property type="match status" value="1"/>
</dbReference>
<protein>
    <submittedName>
        <fullName evidence="2">GAF domain-containing protein</fullName>
    </submittedName>
</protein>
<dbReference type="Pfam" id="PF08668">
    <property type="entry name" value="HDOD"/>
    <property type="match status" value="1"/>
</dbReference>
<dbReference type="InterPro" id="IPR052340">
    <property type="entry name" value="RNase_Y/CdgJ"/>
</dbReference>
<dbReference type="Proteomes" id="UP000243413">
    <property type="component" value="Chromosome I"/>
</dbReference>
<feature type="domain" description="HDOD" evidence="1">
    <location>
        <begin position="25"/>
        <end position="220"/>
    </location>
</feature>
<dbReference type="AlphaFoldDB" id="A0A1H1RNW5"/>
<dbReference type="EMBL" id="LT629763">
    <property type="protein sequence ID" value="SDS37236.1"/>
    <property type="molecule type" value="Genomic_DNA"/>
</dbReference>
<dbReference type="PANTHER" id="PTHR33525">
    <property type="match status" value="1"/>
</dbReference>